<dbReference type="AlphaFoldDB" id="A0A840HPY6"/>
<organism evidence="2 3">
    <name type="scientific">Rhizorhapis suberifaciens</name>
    <name type="common">corky root of lettuce</name>
    <dbReference type="NCBI Taxonomy" id="13656"/>
    <lineage>
        <taxon>Bacteria</taxon>
        <taxon>Pseudomonadati</taxon>
        <taxon>Pseudomonadota</taxon>
        <taxon>Alphaproteobacteria</taxon>
        <taxon>Sphingomonadales</taxon>
        <taxon>Sphingomonadaceae</taxon>
        <taxon>Rhizorhapis</taxon>
    </lineage>
</organism>
<dbReference type="InterPro" id="IPR029063">
    <property type="entry name" value="SAM-dependent_MTases_sf"/>
</dbReference>
<feature type="region of interest" description="Disordered" evidence="1">
    <location>
        <begin position="1"/>
        <end position="21"/>
    </location>
</feature>
<dbReference type="PANTHER" id="PTHR20974">
    <property type="entry name" value="UPF0585 PROTEIN CG18661"/>
    <property type="match status" value="1"/>
</dbReference>
<protein>
    <recommendedName>
        <fullName evidence="4">SAM-dependent methyltransferase</fullName>
    </recommendedName>
</protein>
<proteinExistence type="predicted"/>
<dbReference type="Pfam" id="PF06080">
    <property type="entry name" value="DUF938"/>
    <property type="match status" value="1"/>
</dbReference>
<dbReference type="SUPFAM" id="SSF53335">
    <property type="entry name" value="S-adenosyl-L-methionine-dependent methyltransferases"/>
    <property type="match status" value="1"/>
</dbReference>
<name>A0A840HPY6_9SPHN</name>
<dbReference type="EMBL" id="JACHOV010000001">
    <property type="protein sequence ID" value="MBB4639781.1"/>
    <property type="molecule type" value="Genomic_DNA"/>
</dbReference>
<dbReference type="Gene3D" id="3.40.50.150">
    <property type="entry name" value="Vaccinia Virus protein VP39"/>
    <property type="match status" value="1"/>
</dbReference>
<dbReference type="Proteomes" id="UP000575068">
    <property type="component" value="Unassembled WGS sequence"/>
</dbReference>
<gene>
    <name evidence="2" type="ORF">HNQ99_000061</name>
</gene>
<evidence type="ECO:0000313" key="3">
    <source>
        <dbReference type="Proteomes" id="UP000575068"/>
    </source>
</evidence>
<sequence length="214" mass="23226">MTDAPKPWHPADVGEQTKRHAPATVRNRDAIAAVLKDALPSKGIVLELASGSGEHVVHFANLFPSLSWQPSDPDPNALGSIAEWSREAGLSNILPPLPIDVRAEDWTIGQVDAILCINMVHISPWEATVGLMQGAGRLLPVQGLLYLYGPYVRPDVETAASNIAFDQSLRSRDPAWGLRNLDEVRQLASANGLFLDKLIDMPANNISLLFRKAG</sequence>
<keyword evidence="3" id="KW-1185">Reference proteome</keyword>
<evidence type="ECO:0000313" key="2">
    <source>
        <dbReference type="EMBL" id="MBB4639781.1"/>
    </source>
</evidence>
<evidence type="ECO:0000256" key="1">
    <source>
        <dbReference type="SAM" id="MobiDB-lite"/>
    </source>
</evidence>
<accession>A0A840HPY6</accession>
<comment type="caution">
    <text evidence="2">The sequence shown here is derived from an EMBL/GenBank/DDBJ whole genome shotgun (WGS) entry which is preliminary data.</text>
</comment>
<evidence type="ECO:0008006" key="4">
    <source>
        <dbReference type="Google" id="ProtNLM"/>
    </source>
</evidence>
<dbReference type="PANTHER" id="PTHR20974:SF0">
    <property type="entry name" value="UPF0585 PROTEIN CG18661"/>
    <property type="match status" value="1"/>
</dbReference>
<dbReference type="RefSeq" id="WP_184473656.1">
    <property type="nucleotide sequence ID" value="NZ_JACHOV010000001.1"/>
</dbReference>
<reference evidence="2 3" key="1">
    <citation type="submission" date="2020-08" db="EMBL/GenBank/DDBJ databases">
        <title>Genomic Encyclopedia of Type Strains, Phase IV (KMG-IV): sequencing the most valuable type-strain genomes for metagenomic binning, comparative biology and taxonomic classification.</title>
        <authorList>
            <person name="Goeker M."/>
        </authorList>
    </citation>
    <scope>NUCLEOTIDE SEQUENCE [LARGE SCALE GENOMIC DNA]</scope>
    <source>
        <strain evidence="2 3">DSM 7465</strain>
    </source>
</reference>
<dbReference type="InterPro" id="IPR010342">
    <property type="entry name" value="DUF938"/>
</dbReference>